<feature type="compositionally biased region" description="Polar residues" evidence="1">
    <location>
        <begin position="43"/>
        <end position="52"/>
    </location>
</feature>
<evidence type="ECO:0000313" key="3">
    <source>
        <dbReference type="Proteomes" id="UP000243719"/>
    </source>
</evidence>
<dbReference type="AlphaFoldDB" id="A0A1H2PMS0"/>
<evidence type="ECO:0000256" key="1">
    <source>
        <dbReference type="SAM" id="MobiDB-lite"/>
    </source>
</evidence>
<name>A0A1H2PMS0_9BURK</name>
<dbReference type="EMBL" id="FNLO01000003">
    <property type="protein sequence ID" value="SDV47859.1"/>
    <property type="molecule type" value="Genomic_DNA"/>
</dbReference>
<reference evidence="3" key="1">
    <citation type="submission" date="2016-09" db="EMBL/GenBank/DDBJ databases">
        <authorList>
            <person name="Varghese N."/>
            <person name="Submissions S."/>
        </authorList>
    </citation>
    <scope>NUCLEOTIDE SEQUENCE [LARGE SCALE GENOMIC DNA]</scope>
    <source>
        <strain evidence="3">JS23</strain>
    </source>
</reference>
<keyword evidence="3" id="KW-1185">Reference proteome</keyword>
<organism evidence="2 3">
    <name type="scientific">Chitinasiproducens palmae</name>
    <dbReference type="NCBI Taxonomy" id="1770053"/>
    <lineage>
        <taxon>Bacteria</taxon>
        <taxon>Pseudomonadati</taxon>
        <taxon>Pseudomonadota</taxon>
        <taxon>Betaproteobacteria</taxon>
        <taxon>Burkholderiales</taxon>
        <taxon>Burkholderiaceae</taxon>
        <taxon>Chitinasiproducens</taxon>
    </lineage>
</organism>
<feature type="region of interest" description="Disordered" evidence="1">
    <location>
        <begin position="1"/>
        <end position="118"/>
    </location>
</feature>
<proteinExistence type="predicted"/>
<accession>A0A1H2PMS0</accession>
<dbReference type="Proteomes" id="UP000243719">
    <property type="component" value="Unassembled WGS sequence"/>
</dbReference>
<sequence length="265" mass="27760">MQHPPCSTGHAAPAVQHPPCNTRRAAPAMRYPPCGTRRPALTVQHSLSSTRRSVPATEHPLSAPGTRRPSPSICTHAPPASPPRQAPLGKHPSASTPRQAPLGKHPSASTPRQRTAARDAVLPGFRSSASVRACSGQLQPCTPAAVVAARRGRLQGTSPGLCKHFVGTDTGADCADAGPAAADHVAFTAGTLVNSPTVTPALIAVRARRASMARSDLAVRRRDAEACRVFASGCVVRKLRLHDAFRVNGQAPRCRHGRSGHPPRT</sequence>
<gene>
    <name evidence="2" type="ORF">SAMN05216551_103355</name>
</gene>
<evidence type="ECO:0000313" key="2">
    <source>
        <dbReference type="EMBL" id="SDV47859.1"/>
    </source>
</evidence>
<protein>
    <submittedName>
        <fullName evidence="2">Uncharacterized protein</fullName>
    </submittedName>
</protein>